<evidence type="ECO:0000256" key="1">
    <source>
        <dbReference type="SAM" id="SignalP"/>
    </source>
</evidence>
<feature type="signal peptide" evidence="1">
    <location>
        <begin position="1"/>
        <end position="25"/>
    </location>
</feature>
<dbReference type="OrthoDB" id="8702952at2"/>
<dbReference type="Gene3D" id="3.40.1420.10">
    <property type="entry name" value="Inhibitor of vertebrate lysozyme"/>
    <property type="match status" value="1"/>
</dbReference>
<comment type="caution">
    <text evidence="2">The sequence shown here is derived from an EMBL/GenBank/DDBJ whole genome shotgun (WGS) entry which is preliminary data.</text>
</comment>
<dbReference type="SUPFAM" id="SSF89872">
    <property type="entry name" value="Inhibitor of vertebrate lysozyme, Ivy"/>
    <property type="match status" value="1"/>
</dbReference>
<keyword evidence="1" id="KW-0732">Signal</keyword>
<dbReference type="InterPro" id="IPR036501">
    <property type="entry name" value="Inhibitor_vert_lysozyme_sf"/>
</dbReference>
<organism evidence="2 3">
    <name type="scientific">Hydromonas duriensis</name>
    <dbReference type="NCBI Taxonomy" id="1527608"/>
    <lineage>
        <taxon>Bacteria</taxon>
        <taxon>Pseudomonadati</taxon>
        <taxon>Pseudomonadota</taxon>
        <taxon>Betaproteobacteria</taxon>
        <taxon>Burkholderiales</taxon>
        <taxon>Burkholderiaceae</taxon>
        <taxon>Hydromonas</taxon>
    </lineage>
</organism>
<evidence type="ECO:0000313" key="3">
    <source>
        <dbReference type="Proteomes" id="UP000294480"/>
    </source>
</evidence>
<name>A0A4R6Y8P1_9BURK</name>
<dbReference type="Pfam" id="PF08816">
    <property type="entry name" value="Ivy"/>
    <property type="match status" value="1"/>
</dbReference>
<reference evidence="2 3" key="1">
    <citation type="submission" date="2019-03" db="EMBL/GenBank/DDBJ databases">
        <title>Genomic Encyclopedia of Type Strains, Phase IV (KMG-IV): sequencing the most valuable type-strain genomes for metagenomic binning, comparative biology and taxonomic classification.</title>
        <authorList>
            <person name="Goeker M."/>
        </authorList>
    </citation>
    <scope>NUCLEOTIDE SEQUENCE [LARGE SCALE GENOMIC DNA]</scope>
    <source>
        <strain evidence="2 3">DSM 102852</strain>
    </source>
</reference>
<dbReference type="EMBL" id="SNZE01000007">
    <property type="protein sequence ID" value="TDR31794.1"/>
    <property type="molecule type" value="Genomic_DNA"/>
</dbReference>
<accession>A0A4R6Y8P1</accession>
<dbReference type="Proteomes" id="UP000294480">
    <property type="component" value="Unassembled WGS sequence"/>
</dbReference>
<protein>
    <submittedName>
        <fullName evidence="2">Inhibitor of lysozyme (Ivy)</fullName>
    </submittedName>
</protein>
<proteinExistence type="predicted"/>
<sequence>MKRAHTIIATAISISALLAAPMAHALQITNFDKLTRKQIEQSYYFDWNRNSTFRASIIKAFSASGISIPTWLHRGGGPSAPSQVIDSGSTHFVLLNTCKQHECSENNVYVLFDPATKATALAGKLDDKPVWIGVKNPTVKQILSNASGLR</sequence>
<gene>
    <name evidence="2" type="ORF">DFR44_10710</name>
</gene>
<dbReference type="AlphaFoldDB" id="A0A4R6Y8P1"/>
<keyword evidence="3" id="KW-1185">Reference proteome</keyword>
<feature type="chain" id="PRO_5020349162" evidence="1">
    <location>
        <begin position="26"/>
        <end position="150"/>
    </location>
</feature>
<evidence type="ECO:0000313" key="2">
    <source>
        <dbReference type="EMBL" id="TDR31794.1"/>
    </source>
</evidence>
<dbReference type="RefSeq" id="WP_133619506.1">
    <property type="nucleotide sequence ID" value="NZ_SNZE01000007.1"/>
</dbReference>